<keyword evidence="9" id="KW-0378">Hydrolase</keyword>
<comment type="subcellular location">
    <subcellularLocation>
        <location evidence="3">Cytoplasm</location>
    </subcellularLocation>
</comment>
<dbReference type="PANTHER" id="PTHR12143:SF19">
    <property type="entry name" value="PEPTIDE-N(4)-(N-ACETYL-BETA-GLUCOSAMINYL)ASPARAGINE AMIDASE"/>
    <property type="match status" value="1"/>
</dbReference>
<evidence type="ECO:0000256" key="15">
    <source>
        <dbReference type="SAM" id="MobiDB-lite"/>
    </source>
</evidence>
<dbReference type="InterPro" id="IPR036339">
    <property type="entry name" value="PUB-like_dom_sf"/>
</dbReference>
<dbReference type="GeneID" id="115338796"/>
<organism evidence="17 18">
    <name type="scientific">Aquila chrysaetos chrysaetos</name>
    <dbReference type="NCBI Taxonomy" id="223781"/>
    <lineage>
        <taxon>Eukaryota</taxon>
        <taxon>Metazoa</taxon>
        <taxon>Chordata</taxon>
        <taxon>Craniata</taxon>
        <taxon>Vertebrata</taxon>
        <taxon>Euteleostomi</taxon>
        <taxon>Archelosauria</taxon>
        <taxon>Archosauria</taxon>
        <taxon>Dinosauria</taxon>
        <taxon>Saurischia</taxon>
        <taxon>Theropoda</taxon>
        <taxon>Coelurosauria</taxon>
        <taxon>Aves</taxon>
        <taxon>Neognathae</taxon>
        <taxon>Neoaves</taxon>
        <taxon>Telluraves</taxon>
        <taxon>Accipitrimorphae</taxon>
        <taxon>Accipitriformes</taxon>
        <taxon>Accipitridae</taxon>
        <taxon>Accipitrinae</taxon>
        <taxon>Aquila</taxon>
    </lineage>
</organism>
<dbReference type="KEGG" id="achc:115338796"/>
<comment type="similarity">
    <text evidence="4 14">Belongs to the transglutaminase-like superfamily. PNGase family.</text>
</comment>
<evidence type="ECO:0000256" key="1">
    <source>
        <dbReference type="ARBA" id="ARBA00001650"/>
    </source>
</evidence>
<evidence type="ECO:0000256" key="4">
    <source>
        <dbReference type="ARBA" id="ARBA00009390"/>
    </source>
</evidence>
<comment type="cofactor">
    <cofactor evidence="2">
        <name>Zn(2+)</name>
        <dbReference type="ChEBI" id="CHEBI:29105"/>
    </cofactor>
</comment>
<dbReference type="Gene3D" id="3.10.620.30">
    <property type="match status" value="1"/>
</dbReference>
<dbReference type="OrthoDB" id="409136at2759"/>
<keyword evidence="7" id="KW-0963">Cytoplasm</keyword>
<dbReference type="GO" id="GO:0006516">
    <property type="term" value="P:glycoprotein catabolic process"/>
    <property type="evidence" value="ECO:0007669"/>
    <property type="project" value="Ensembl"/>
</dbReference>
<dbReference type="InterPro" id="IPR050883">
    <property type="entry name" value="PNGase"/>
</dbReference>
<evidence type="ECO:0000256" key="8">
    <source>
        <dbReference type="ARBA" id="ARBA00022723"/>
    </source>
</evidence>
<evidence type="ECO:0000313" key="17">
    <source>
        <dbReference type="Ensembl" id="ENSACCP00020017337.1"/>
    </source>
</evidence>
<dbReference type="Pfam" id="PF04721">
    <property type="entry name" value="PAW"/>
    <property type="match status" value="1"/>
</dbReference>
<dbReference type="Pfam" id="PF01841">
    <property type="entry name" value="Transglut_core"/>
    <property type="match status" value="1"/>
</dbReference>
<name>A0A663EYC4_AQUCH</name>
<dbReference type="GO" id="GO:0000224">
    <property type="term" value="F:peptide-N4-(N-acetyl-beta-glucosaminyl)asparagine amidase activity"/>
    <property type="evidence" value="ECO:0007669"/>
    <property type="project" value="UniProtKB-EC"/>
</dbReference>
<dbReference type="InterPro" id="IPR038680">
    <property type="entry name" value="PAW_sf"/>
</dbReference>
<evidence type="ECO:0000313" key="18">
    <source>
        <dbReference type="Proteomes" id="UP000472275"/>
    </source>
</evidence>
<dbReference type="SMART" id="SM00460">
    <property type="entry name" value="TGc"/>
    <property type="match status" value="1"/>
</dbReference>
<feature type="compositionally biased region" description="Low complexity" evidence="15">
    <location>
        <begin position="152"/>
        <end position="162"/>
    </location>
</feature>
<dbReference type="SMART" id="SM00613">
    <property type="entry name" value="PAW"/>
    <property type="match status" value="1"/>
</dbReference>
<dbReference type="SMART" id="SM00580">
    <property type="entry name" value="PUG"/>
    <property type="match status" value="1"/>
</dbReference>
<dbReference type="FunCoup" id="A0A663EYC4">
    <property type="interactions" value="594"/>
</dbReference>
<dbReference type="InterPro" id="IPR038765">
    <property type="entry name" value="Papain-like_cys_pep_sf"/>
</dbReference>
<evidence type="ECO:0000256" key="9">
    <source>
        <dbReference type="ARBA" id="ARBA00022801"/>
    </source>
</evidence>
<evidence type="ECO:0000256" key="3">
    <source>
        <dbReference type="ARBA" id="ARBA00004496"/>
    </source>
</evidence>
<evidence type="ECO:0000256" key="14">
    <source>
        <dbReference type="PROSITE-ProRule" id="PRU00731"/>
    </source>
</evidence>
<dbReference type="PROSITE" id="PS51398">
    <property type="entry name" value="PAW"/>
    <property type="match status" value="1"/>
</dbReference>
<dbReference type="GO" id="GO:0005829">
    <property type="term" value="C:cytosol"/>
    <property type="evidence" value="ECO:0007669"/>
    <property type="project" value="TreeGrafter"/>
</dbReference>
<evidence type="ECO:0000256" key="10">
    <source>
        <dbReference type="ARBA" id="ARBA00022833"/>
    </source>
</evidence>
<reference evidence="17" key="1">
    <citation type="submission" date="2025-08" db="UniProtKB">
        <authorList>
            <consortium name="Ensembl"/>
        </authorList>
    </citation>
    <scope>IDENTIFICATION</scope>
</reference>
<dbReference type="FunFam" id="1.20.58.2190:FF:000001">
    <property type="entry name" value="peptide-N(4)-(N-acetyl-beta- glucosaminyl)asparagine amidase"/>
    <property type="match status" value="1"/>
</dbReference>
<evidence type="ECO:0000259" key="16">
    <source>
        <dbReference type="PROSITE" id="PS51398"/>
    </source>
</evidence>
<dbReference type="CTD" id="55768"/>
<sequence>MRAAARSRRSAGYWRRSPAGAWGACPGGAMAAAVRPSSSAGSPAVNELCQNGREVFLEASRLLLTYADNILRNPYEEKYRLIRIGNPAFSTRLVPVRGAVECLFEMGFQEGETHLVFPKEASIEQLCKIRDLIAGERNSKLNESNEIHRSGSSETVTSTETVAHQPSRPADSVLAPAHQQPETSLVQPPEMAANILKTIQTKFEHLVLMYENPSIQQKALASIPLQQLKGKAQKKLAQATRLDKGANVNEEDFLLLELLDWFKNDFFHWVNNLPCSKCGGQTESKSDYLLPTDDDLRWNVRRVENHYCNQCQFCNRFPRYNNPEKLLETRRGRCGEWANCFTLCCRAVGFEARYVWDCTDHVWTEVYSSSQKRWLHCDPCENVCDKPLLYESGWGKKLSYIIAFSKDEVVDVTWRYSCKHEEVLSRRTALSEATLRETINTLNRTRQRSLSENRRRELLERTIVELVEFISPKTPNPREYGGRTSGSMAWRVARGEIGPEKRKEVLFIPSEKEKTSKLFHLIYNIVEDSYTRISNNNEKISGWEAGVWKAESIWRKVETDWKMVYLARKEESSSASISWKFECKSVGLKIDNISVRTSSQTFQSGRIKWRLCSPTAEIALIGDKNLCSYSDFTGATEVVLEAILNGGDGEAAWQHTQLFRESLTGCEDNSLEIIIKLSDV</sequence>
<dbReference type="Proteomes" id="UP000472275">
    <property type="component" value="Chromosome 3"/>
</dbReference>
<dbReference type="InParanoid" id="A0A663EYC4"/>
<dbReference type="CDD" id="cd10459">
    <property type="entry name" value="PUB_PNGase"/>
    <property type="match status" value="1"/>
</dbReference>
<dbReference type="SUPFAM" id="SSF54001">
    <property type="entry name" value="Cysteine proteinases"/>
    <property type="match status" value="1"/>
</dbReference>
<keyword evidence="10" id="KW-0862">Zinc</keyword>
<dbReference type="Pfam" id="PF09409">
    <property type="entry name" value="PUB"/>
    <property type="match status" value="1"/>
</dbReference>
<dbReference type="EC" id="3.5.1.52" evidence="5"/>
<dbReference type="SUPFAM" id="SSF143503">
    <property type="entry name" value="PUG domain-like"/>
    <property type="match status" value="1"/>
</dbReference>
<feature type="region of interest" description="Disordered" evidence="15">
    <location>
        <begin position="141"/>
        <end position="188"/>
    </location>
</feature>
<evidence type="ECO:0000256" key="12">
    <source>
        <dbReference type="ARBA" id="ARBA00029604"/>
    </source>
</evidence>
<gene>
    <name evidence="17" type="primary">NGLY1</name>
</gene>
<dbReference type="Gene3D" id="2.20.25.10">
    <property type="match status" value="1"/>
</dbReference>
<keyword evidence="18" id="KW-1185">Reference proteome</keyword>
<dbReference type="GO" id="GO:0005634">
    <property type="term" value="C:nucleus"/>
    <property type="evidence" value="ECO:0007669"/>
    <property type="project" value="TreeGrafter"/>
</dbReference>
<evidence type="ECO:0000256" key="11">
    <source>
        <dbReference type="ARBA" id="ARBA00024870"/>
    </source>
</evidence>
<dbReference type="GeneTree" id="ENSGT00390000006540"/>
<evidence type="ECO:0000256" key="2">
    <source>
        <dbReference type="ARBA" id="ARBA00001947"/>
    </source>
</evidence>
<comment type="catalytic activity">
    <reaction evidence="1">
        <text>Hydrolysis of an N(4)-(acetyl-beta-D-glucosaminyl)asparagine residue in which the glucosamine residue may be further glycosylated, to yield a (substituted) N-acetyl-beta-D-glucosaminylamine and a peptide containing an aspartate residue.</text>
        <dbReference type="EC" id="3.5.1.52"/>
    </reaction>
</comment>
<comment type="function">
    <text evidence="11">Specifically deglycosylates the denatured form of N-linked glycoproteins in the cytoplasm and assists their proteasome-mediated degradation. Cleaves the beta-aspartyl-glucosamine (GlcNAc) of the glycan and the amide side chain of Asn, converting Asn to Asp. Prefers proteins containing high-mannose over those bearing complex type oligosaccharides. Can recognize misfolded proteins in the endoplasmic reticulum that are exported to the cytosol to be destroyed and deglycosylate them, while it has no activity toward native proteins. Deglycosylation is a prerequisite for subsequent proteasome-mediated degradation of some, but not all, misfolded glycoproteins.</text>
</comment>
<dbReference type="InterPro" id="IPR006588">
    <property type="entry name" value="Peptide_N_glycanase_PAW_dom"/>
</dbReference>
<dbReference type="Ensembl" id="ENSACCT00020018097.1">
    <property type="protein sequence ID" value="ENSACCP00020017337.1"/>
    <property type="gene ID" value="ENSACCG00020011896.1"/>
</dbReference>
<dbReference type="AlphaFoldDB" id="A0A663EYC4"/>
<dbReference type="RefSeq" id="XP_029863498.1">
    <property type="nucleotide sequence ID" value="XM_030007638.1"/>
</dbReference>
<dbReference type="FunFam" id="2.60.120.1020:FF:000001">
    <property type="entry name" value="Peptide-N(4)-(N-acetyl-beta-glucosaminyl)asparagine amidase"/>
    <property type="match status" value="1"/>
</dbReference>
<dbReference type="Gene3D" id="2.60.120.1020">
    <property type="entry name" value="Peptide N glycanase, PAW domain"/>
    <property type="match status" value="1"/>
</dbReference>
<accession>A0A663EYC4</accession>
<proteinExistence type="inferred from homology"/>
<evidence type="ECO:0000256" key="13">
    <source>
        <dbReference type="ARBA" id="ARBA00032901"/>
    </source>
</evidence>
<dbReference type="Gene3D" id="1.20.58.2190">
    <property type="match status" value="1"/>
</dbReference>
<reference evidence="17" key="2">
    <citation type="submission" date="2025-09" db="UniProtKB">
        <authorList>
            <consortium name="Ensembl"/>
        </authorList>
    </citation>
    <scope>IDENTIFICATION</scope>
</reference>
<evidence type="ECO:0000256" key="5">
    <source>
        <dbReference type="ARBA" id="ARBA00012158"/>
    </source>
</evidence>
<dbReference type="InterPro" id="IPR002931">
    <property type="entry name" value="Transglutaminase-like"/>
</dbReference>
<dbReference type="InterPro" id="IPR018997">
    <property type="entry name" value="PUB_domain"/>
</dbReference>
<feature type="compositionally biased region" description="Basic and acidic residues" evidence="15">
    <location>
        <begin position="141"/>
        <end position="151"/>
    </location>
</feature>
<feature type="domain" description="PAW" evidence="16">
    <location>
        <begin position="479"/>
        <end position="680"/>
    </location>
</feature>
<evidence type="ECO:0000256" key="6">
    <source>
        <dbReference type="ARBA" id="ARBA00018546"/>
    </source>
</evidence>
<dbReference type="PANTHER" id="PTHR12143">
    <property type="entry name" value="PEPTIDE N-GLYCANASE PNGASE -RELATED"/>
    <property type="match status" value="1"/>
</dbReference>
<dbReference type="InterPro" id="IPR008979">
    <property type="entry name" value="Galactose-bd-like_sf"/>
</dbReference>
<dbReference type="FunFam" id="2.20.25.10:FF:000011">
    <property type="entry name" value="peptide-N(4)-(N-acetyl-beta- glucosaminyl)asparagine amidase"/>
    <property type="match status" value="1"/>
</dbReference>
<evidence type="ECO:0000256" key="7">
    <source>
        <dbReference type="ARBA" id="ARBA00022490"/>
    </source>
</evidence>
<protein>
    <recommendedName>
        <fullName evidence="6">Peptide-N(4)-(N-acetyl-beta-glucosaminyl)asparagine amidase</fullName>
        <ecNumber evidence="5">3.5.1.52</ecNumber>
    </recommendedName>
    <alternativeName>
        <fullName evidence="12">N-glycanase 1</fullName>
    </alternativeName>
    <alternativeName>
        <fullName evidence="13">Peptide:N-glycanase</fullName>
    </alternativeName>
</protein>
<dbReference type="GO" id="GO:0046872">
    <property type="term" value="F:metal ion binding"/>
    <property type="evidence" value="ECO:0007669"/>
    <property type="project" value="UniProtKB-KW"/>
</dbReference>
<keyword evidence="8" id="KW-0479">Metal-binding</keyword>
<dbReference type="SUPFAM" id="SSF49785">
    <property type="entry name" value="Galactose-binding domain-like"/>
    <property type="match status" value="1"/>
</dbReference>